<keyword evidence="1" id="KW-0812">Transmembrane</keyword>
<feature type="domain" description="AI2M/AI1M-like HNH endonuclease" evidence="2">
    <location>
        <begin position="79"/>
        <end position="123"/>
    </location>
</feature>
<feature type="non-terminal residue" evidence="3">
    <location>
        <position position="1"/>
    </location>
</feature>
<accession>A0A5J4Q044</accession>
<reference evidence="3" key="1">
    <citation type="submission" date="2019-03" db="EMBL/GenBank/DDBJ databases">
        <title>Single cell metagenomics reveals metabolic interactions within the superorganism composed of flagellate Streblomastix strix and complex community of Bacteroidetes bacteria on its surface.</title>
        <authorList>
            <person name="Treitli S.C."/>
            <person name="Kolisko M."/>
            <person name="Husnik F."/>
            <person name="Keeling P."/>
            <person name="Hampl V."/>
        </authorList>
    </citation>
    <scope>NUCLEOTIDE SEQUENCE</scope>
    <source>
        <strain evidence="3">STM</strain>
    </source>
</reference>
<dbReference type="AlphaFoldDB" id="A0A5J4Q044"/>
<organism evidence="3">
    <name type="scientific">termite gut metagenome</name>
    <dbReference type="NCBI Taxonomy" id="433724"/>
    <lineage>
        <taxon>unclassified sequences</taxon>
        <taxon>metagenomes</taxon>
        <taxon>organismal metagenomes</taxon>
    </lineage>
</organism>
<evidence type="ECO:0000256" key="1">
    <source>
        <dbReference type="SAM" id="Phobius"/>
    </source>
</evidence>
<comment type="caution">
    <text evidence="3">The sequence shown here is derived from an EMBL/GenBank/DDBJ whole genome shotgun (WGS) entry which is preliminary data.</text>
</comment>
<keyword evidence="1" id="KW-1133">Transmembrane helix</keyword>
<protein>
    <recommendedName>
        <fullName evidence="2">AI2M/AI1M-like HNH endonuclease domain-containing protein</fullName>
    </recommendedName>
</protein>
<proteinExistence type="predicted"/>
<dbReference type="InterPro" id="IPR049030">
    <property type="entry name" value="AI2M-like_HNH"/>
</dbReference>
<name>A0A5J4Q044_9ZZZZ</name>
<evidence type="ECO:0000259" key="2">
    <source>
        <dbReference type="Pfam" id="PF21368"/>
    </source>
</evidence>
<sequence>LCSPLAVYVWYCKLLVFVILGEYLAYRTFEFTGECFVHAVFHEGFKRKTGKSDSFYDIIPNTITCKYPSLIARLKDKTCELCGAEGDTTMFQVRNLNALKGKNEWEQKMLKLHRKTLAVCSTCNKKIHNER</sequence>
<dbReference type="Pfam" id="PF21368">
    <property type="entry name" value="AI2M-like_HNH"/>
    <property type="match status" value="1"/>
</dbReference>
<gene>
    <name evidence="3" type="ORF">EZS27_034418</name>
</gene>
<dbReference type="EMBL" id="SNRY01005397">
    <property type="protein sequence ID" value="KAA6315067.1"/>
    <property type="molecule type" value="Genomic_DNA"/>
</dbReference>
<evidence type="ECO:0000313" key="3">
    <source>
        <dbReference type="EMBL" id="KAA6315067.1"/>
    </source>
</evidence>
<keyword evidence="1" id="KW-0472">Membrane</keyword>
<feature type="transmembrane region" description="Helical" evidence="1">
    <location>
        <begin position="6"/>
        <end position="26"/>
    </location>
</feature>